<name>A0A8S5SHL5_9CAUD</name>
<feature type="compositionally biased region" description="Basic residues" evidence="1">
    <location>
        <begin position="23"/>
        <end position="42"/>
    </location>
</feature>
<accession>A0A8S5SHL5</accession>
<proteinExistence type="predicted"/>
<reference evidence="2" key="1">
    <citation type="journal article" date="2021" name="Proc. Natl. Acad. Sci. U.S.A.">
        <title>A Catalog of Tens of Thousands of Viruses from Human Metagenomes Reveals Hidden Associations with Chronic Diseases.</title>
        <authorList>
            <person name="Tisza M.J."/>
            <person name="Buck C.B."/>
        </authorList>
    </citation>
    <scope>NUCLEOTIDE SEQUENCE</scope>
    <source>
        <strain evidence="2">CtzyE57</strain>
    </source>
</reference>
<evidence type="ECO:0000256" key="1">
    <source>
        <dbReference type="SAM" id="MobiDB-lite"/>
    </source>
</evidence>
<feature type="region of interest" description="Disordered" evidence="1">
    <location>
        <begin position="1"/>
        <end position="48"/>
    </location>
</feature>
<protein>
    <submittedName>
        <fullName evidence="2">Uncharacterized protein</fullName>
    </submittedName>
</protein>
<evidence type="ECO:0000313" key="2">
    <source>
        <dbReference type="EMBL" id="DAF50114.1"/>
    </source>
</evidence>
<organism evidence="2">
    <name type="scientific">Siphoviridae sp. ctzyE57</name>
    <dbReference type="NCBI Taxonomy" id="2827982"/>
    <lineage>
        <taxon>Viruses</taxon>
        <taxon>Duplodnaviria</taxon>
        <taxon>Heunggongvirae</taxon>
        <taxon>Uroviricota</taxon>
        <taxon>Caudoviricetes</taxon>
    </lineage>
</organism>
<sequence>MPLTKNIPKNAGKQKSRFAGGGFHRKQGGARKTIPKTRKNQHRMQIVR</sequence>
<dbReference type="EMBL" id="BK032592">
    <property type="protein sequence ID" value="DAF50114.1"/>
    <property type="molecule type" value="Genomic_DNA"/>
</dbReference>